<dbReference type="AlphaFoldDB" id="A0A1X2G6W0"/>
<evidence type="ECO:0000259" key="5">
    <source>
        <dbReference type="PROSITE" id="PS50090"/>
    </source>
</evidence>
<evidence type="ECO:0008006" key="9">
    <source>
        <dbReference type="Google" id="ProtNLM"/>
    </source>
</evidence>
<dbReference type="InterPro" id="IPR001005">
    <property type="entry name" value="SANT/Myb"/>
</dbReference>
<dbReference type="GO" id="GO:0042795">
    <property type="term" value="P:snRNA transcription by RNA polymerase II"/>
    <property type="evidence" value="ECO:0007669"/>
    <property type="project" value="TreeGrafter"/>
</dbReference>
<evidence type="ECO:0000313" key="7">
    <source>
        <dbReference type="EMBL" id="ORX46539.1"/>
    </source>
</evidence>
<evidence type="ECO:0000259" key="6">
    <source>
        <dbReference type="PROSITE" id="PS51294"/>
    </source>
</evidence>
<evidence type="ECO:0000256" key="4">
    <source>
        <dbReference type="ARBA" id="ARBA00023242"/>
    </source>
</evidence>
<keyword evidence="8" id="KW-1185">Reference proteome</keyword>
<dbReference type="Gene3D" id="1.10.10.60">
    <property type="entry name" value="Homeodomain-like"/>
    <property type="match status" value="6"/>
</dbReference>
<feature type="domain" description="HTH myb-type" evidence="6">
    <location>
        <begin position="162"/>
        <end position="219"/>
    </location>
</feature>
<dbReference type="Pfam" id="PF00249">
    <property type="entry name" value="Myb_DNA-binding"/>
    <property type="match status" value="2"/>
</dbReference>
<evidence type="ECO:0000313" key="8">
    <source>
        <dbReference type="Proteomes" id="UP000242146"/>
    </source>
</evidence>
<dbReference type="SMART" id="SM00717">
    <property type="entry name" value="SANT"/>
    <property type="match status" value="9"/>
</dbReference>
<dbReference type="GO" id="GO:0019185">
    <property type="term" value="C:snRNA-activating protein complex"/>
    <property type="evidence" value="ECO:0007669"/>
    <property type="project" value="TreeGrafter"/>
</dbReference>
<dbReference type="SUPFAM" id="SSF46689">
    <property type="entry name" value="Homeodomain-like"/>
    <property type="match status" value="6"/>
</dbReference>
<feature type="domain" description="Myb-like" evidence="5">
    <location>
        <begin position="56"/>
        <end position="107"/>
    </location>
</feature>
<reference evidence="7 8" key="1">
    <citation type="submission" date="2016-07" db="EMBL/GenBank/DDBJ databases">
        <title>Pervasive Adenine N6-methylation of Active Genes in Fungi.</title>
        <authorList>
            <consortium name="DOE Joint Genome Institute"/>
            <person name="Mondo S.J."/>
            <person name="Dannebaum R.O."/>
            <person name="Kuo R.C."/>
            <person name="Labutti K."/>
            <person name="Haridas S."/>
            <person name="Kuo A."/>
            <person name="Salamov A."/>
            <person name="Ahrendt S.R."/>
            <person name="Lipzen A."/>
            <person name="Sullivan W."/>
            <person name="Andreopoulos W.B."/>
            <person name="Clum A."/>
            <person name="Lindquist E."/>
            <person name="Daum C."/>
            <person name="Ramamoorthy G.K."/>
            <person name="Gryganskyi A."/>
            <person name="Culley D."/>
            <person name="Magnuson J.K."/>
            <person name="James T.Y."/>
            <person name="O'Malley M.A."/>
            <person name="Stajich J.E."/>
            <person name="Spatafora J.W."/>
            <person name="Visel A."/>
            <person name="Grigoriev I.V."/>
        </authorList>
    </citation>
    <scope>NUCLEOTIDE SEQUENCE [LARGE SCALE GENOMIC DNA]</scope>
    <source>
        <strain evidence="7 8">NRRL 3301</strain>
    </source>
</reference>
<dbReference type="Pfam" id="PF13921">
    <property type="entry name" value="Myb_DNA-bind_6"/>
    <property type="match status" value="2"/>
</dbReference>
<dbReference type="GO" id="GO:0042796">
    <property type="term" value="P:snRNA transcription by RNA polymerase III"/>
    <property type="evidence" value="ECO:0007669"/>
    <property type="project" value="TreeGrafter"/>
</dbReference>
<proteinExistence type="predicted"/>
<keyword evidence="3" id="KW-0804">Transcription</keyword>
<feature type="domain" description="Myb-like" evidence="5">
    <location>
        <begin position="4"/>
        <end position="55"/>
    </location>
</feature>
<keyword evidence="1" id="KW-0805">Transcription regulation</keyword>
<protein>
    <recommendedName>
        <fullName evidence="9">Homeodomain-like protein</fullName>
    </recommendedName>
</protein>
<feature type="domain" description="Myb-like" evidence="5">
    <location>
        <begin position="218"/>
        <end position="272"/>
    </location>
</feature>
<dbReference type="InterPro" id="IPR051575">
    <property type="entry name" value="Myb-like_DNA-bd"/>
</dbReference>
<dbReference type="GO" id="GO:0001006">
    <property type="term" value="F:RNA polymerase III type 3 promoter sequence-specific DNA binding"/>
    <property type="evidence" value="ECO:0007669"/>
    <property type="project" value="TreeGrafter"/>
</dbReference>
<dbReference type="PANTHER" id="PTHR46621">
    <property type="entry name" value="SNRNA-ACTIVATING PROTEIN COMPLEX SUBUNIT 4"/>
    <property type="match status" value="1"/>
</dbReference>
<dbReference type="OrthoDB" id="2143914at2759"/>
<dbReference type="EMBL" id="MCGT01000037">
    <property type="protein sequence ID" value="ORX46539.1"/>
    <property type="molecule type" value="Genomic_DNA"/>
</dbReference>
<dbReference type="PANTHER" id="PTHR46621:SF1">
    <property type="entry name" value="SNRNA-ACTIVATING PROTEIN COMPLEX SUBUNIT 4"/>
    <property type="match status" value="1"/>
</dbReference>
<dbReference type="InterPro" id="IPR009057">
    <property type="entry name" value="Homeodomain-like_sf"/>
</dbReference>
<feature type="domain" description="Myb-like" evidence="5">
    <location>
        <begin position="162"/>
        <end position="215"/>
    </location>
</feature>
<dbReference type="Proteomes" id="UP000242146">
    <property type="component" value="Unassembled WGS sequence"/>
</dbReference>
<keyword evidence="4" id="KW-0539">Nucleus</keyword>
<sequence length="628" mass="73201">MTLNRCYRKSAWEPWEDKLLLDYVETNGTQWTDLARHVLPQKTSEACKLRYYHSLNPSKVYGPLTSDEKQLLKKGHDLLGNQWAKIAETYLPHRSSNTLHQAWLNSVNPNLSHCYARWTDEEDRTLRLAVDTLGKRWTAIHKQFLPHRRPGVIRTRYTETLDDSVKRTPWSMDELDVLLHRTIRLGTRNWAQIADPVELPGRTSVQCRSVYDRLLHPHRQHSTHPWKPSDERRFWDLVHAYSLNNEGEFWPRMADSLGRAGWECQQYWMRQIRQWRPLLGDQVMELQGQETRAQWRHRISNLVLDAYRDGVQAELDSNNSLTITTFASRRKDKKNPDLLPPKKQQRWSDSERKIFLKLVEPQLTSADWTQSGGARKVDWPAVAQSLTDAGYPRTRHQCYNYYHNTAKFHLDPSIEGKAALRDDEIQLLIQGIDMFGTNWQAIATTYLPHRRPTQLGHWYRHHYKLQQAFASSSTNSLIPEGIDRDQLMPMSRGWSDEDIQQLLLIVPHCKKLSSPDDTPATTSTIAHTLMHTDWQRVARMLGGHLSSVSCIQQWQLQHIPEGTMSNRSWTAAEKINLKDIAQKYEAQDPRLPFWAFWQCIAEDLGTGRSPYACRNKYKEVTASGSLFS</sequence>
<gene>
    <name evidence="7" type="ORF">DM01DRAFT_1339541</name>
</gene>
<evidence type="ECO:0000256" key="2">
    <source>
        <dbReference type="ARBA" id="ARBA00023125"/>
    </source>
</evidence>
<feature type="domain" description="Myb-like" evidence="5">
    <location>
        <begin position="339"/>
        <end position="406"/>
    </location>
</feature>
<accession>A0A1X2G6W0</accession>
<keyword evidence="2" id="KW-0238">DNA-binding</keyword>
<comment type="caution">
    <text evidence="7">The sequence shown here is derived from an EMBL/GenBank/DDBJ whole genome shotgun (WGS) entry which is preliminary data.</text>
</comment>
<dbReference type="CDD" id="cd00167">
    <property type="entry name" value="SANT"/>
    <property type="match status" value="4"/>
</dbReference>
<organism evidence="7 8">
    <name type="scientific">Hesseltinella vesiculosa</name>
    <dbReference type="NCBI Taxonomy" id="101127"/>
    <lineage>
        <taxon>Eukaryota</taxon>
        <taxon>Fungi</taxon>
        <taxon>Fungi incertae sedis</taxon>
        <taxon>Mucoromycota</taxon>
        <taxon>Mucoromycotina</taxon>
        <taxon>Mucoromycetes</taxon>
        <taxon>Mucorales</taxon>
        <taxon>Cunninghamellaceae</taxon>
        <taxon>Hesseltinella</taxon>
    </lineage>
</organism>
<evidence type="ECO:0000256" key="3">
    <source>
        <dbReference type="ARBA" id="ARBA00023163"/>
    </source>
</evidence>
<evidence type="ECO:0000256" key="1">
    <source>
        <dbReference type="ARBA" id="ARBA00023015"/>
    </source>
</evidence>
<dbReference type="PROSITE" id="PS50090">
    <property type="entry name" value="MYB_LIKE"/>
    <property type="match status" value="7"/>
</dbReference>
<name>A0A1X2G6W0_9FUNG</name>
<dbReference type="InterPro" id="IPR017930">
    <property type="entry name" value="Myb_dom"/>
</dbReference>
<dbReference type="STRING" id="101127.A0A1X2G6W0"/>
<dbReference type="PROSITE" id="PS51294">
    <property type="entry name" value="HTH_MYB"/>
    <property type="match status" value="2"/>
</dbReference>
<dbReference type="GO" id="GO:0000978">
    <property type="term" value="F:RNA polymerase II cis-regulatory region sequence-specific DNA binding"/>
    <property type="evidence" value="ECO:0007669"/>
    <property type="project" value="TreeGrafter"/>
</dbReference>
<feature type="domain" description="Myb-like" evidence="5">
    <location>
        <begin position="117"/>
        <end position="161"/>
    </location>
</feature>
<feature type="domain" description="Myb-like" evidence="5">
    <location>
        <begin position="561"/>
        <end position="621"/>
    </location>
</feature>
<feature type="domain" description="HTH myb-type" evidence="6">
    <location>
        <begin position="56"/>
        <end position="111"/>
    </location>
</feature>